<dbReference type="InterPro" id="IPR006037">
    <property type="entry name" value="RCK_C"/>
</dbReference>
<feature type="transmembrane region" description="Helical" evidence="7">
    <location>
        <begin position="96"/>
        <end position="119"/>
    </location>
</feature>
<organism evidence="9">
    <name type="scientific">marine metagenome</name>
    <dbReference type="NCBI Taxonomy" id="408172"/>
    <lineage>
        <taxon>unclassified sequences</taxon>
        <taxon>metagenomes</taxon>
        <taxon>ecological metagenomes</taxon>
    </lineage>
</organism>
<dbReference type="GO" id="GO:0008324">
    <property type="term" value="F:monoatomic cation transmembrane transporter activity"/>
    <property type="evidence" value="ECO:0007669"/>
    <property type="project" value="InterPro"/>
</dbReference>
<dbReference type="PROSITE" id="PS01271">
    <property type="entry name" value="NA_SULFATE"/>
    <property type="match status" value="1"/>
</dbReference>
<dbReference type="InterPro" id="IPR051679">
    <property type="entry name" value="DASS-Related_Transporters"/>
</dbReference>
<dbReference type="EMBL" id="UINC01000746">
    <property type="protein sequence ID" value="SUZ60490.1"/>
    <property type="molecule type" value="Genomic_DNA"/>
</dbReference>
<evidence type="ECO:0000256" key="7">
    <source>
        <dbReference type="SAM" id="Phobius"/>
    </source>
</evidence>
<feature type="transmembrane region" description="Helical" evidence="7">
    <location>
        <begin position="140"/>
        <end position="159"/>
    </location>
</feature>
<keyword evidence="5 7" id="KW-1133">Transmembrane helix</keyword>
<evidence type="ECO:0000256" key="3">
    <source>
        <dbReference type="ARBA" id="ARBA00022692"/>
    </source>
</evidence>
<dbReference type="InterPro" id="IPR036721">
    <property type="entry name" value="RCK_C_sf"/>
</dbReference>
<feature type="transmembrane region" description="Helical" evidence="7">
    <location>
        <begin position="452"/>
        <end position="470"/>
    </location>
</feature>
<evidence type="ECO:0000256" key="5">
    <source>
        <dbReference type="ARBA" id="ARBA00022989"/>
    </source>
</evidence>
<evidence type="ECO:0000256" key="1">
    <source>
        <dbReference type="ARBA" id="ARBA00004141"/>
    </source>
</evidence>
<evidence type="ECO:0000256" key="6">
    <source>
        <dbReference type="ARBA" id="ARBA00023136"/>
    </source>
</evidence>
<feature type="domain" description="RCK C-terminal" evidence="8">
    <location>
        <begin position="301"/>
        <end position="385"/>
    </location>
</feature>
<dbReference type="SUPFAM" id="SSF116726">
    <property type="entry name" value="TrkA C-terminal domain-like"/>
    <property type="match status" value="2"/>
</dbReference>
<dbReference type="PANTHER" id="PTHR43652">
    <property type="entry name" value="BASIC AMINO ACID ANTIPORTER YFCC-RELATED"/>
    <property type="match status" value="1"/>
</dbReference>
<feature type="transmembrane region" description="Helical" evidence="7">
    <location>
        <begin position="400"/>
        <end position="417"/>
    </location>
</feature>
<name>A0A381P0W1_9ZZZZ</name>
<comment type="subcellular location">
    <subcellularLocation>
        <location evidence="1">Membrane</location>
        <topology evidence="1">Multi-pass membrane protein</topology>
    </subcellularLocation>
</comment>
<dbReference type="Pfam" id="PF03600">
    <property type="entry name" value="CitMHS"/>
    <property type="match status" value="1"/>
</dbReference>
<evidence type="ECO:0000256" key="4">
    <source>
        <dbReference type="ARBA" id="ARBA00022737"/>
    </source>
</evidence>
<dbReference type="InterPro" id="IPR031312">
    <property type="entry name" value="Na/sul_symport_CS"/>
</dbReference>
<dbReference type="PROSITE" id="PS51202">
    <property type="entry name" value="RCK_C"/>
    <property type="match status" value="2"/>
</dbReference>
<evidence type="ECO:0000259" key="8">
    <source>
        <dbReference type="PROSITE" id="PS51202"/>
    </source>
</evidence>
<protein>
    <recommendedName>
        <fullName evidence="8">RCK C-terminal domain-containing protein</fullName>
    </recommendedName>
</protein>
<reference evidence="9" key="1">
    <citation type="submission" date="2018-05" db="EMBL/GenBank/DDBJ databases">
        <authorList>
            <person name="Lanie J.A."/>
            <person name="Ng W.-L."/>
            <person name="Kazmierczak K.M."/>
            <person name="Andrzejewski T.M."/>
            <person name="Davidsen T.M."/>
            <person name="Wayne K.J."/>
            <person name="Tettelin H."/>
            <person name="Glass J.I."/>
            <person name="Rusch D."/>
            <person name="Podicherti R."/>
            <person name="Tsui H.-C.T."/>
            <person name="Winkler M.E."/>
        </authorList>
    </citation>
    <scope>NUCLEOTIDE SEQUENCE</scope>
</reference>
<keyword evidence="3 7" id="KW-0812">Transmembrane</keyword>
<dbReference type="GO" id="GO:0006813">
    <property type="term" value="P:potassium ion transport"/>
    <property type="evidence" value="ECO:0007669"/>
    <property type="project" value="InterPro"/>
</dbReference>
<dbReference type="AlphaFoldDB" id="A0A381P0W1"/>
<sequence length="597" mass="66289">MNIDIIIVLSILFLGFILFLLEYFTIDVTALIILSCFFGLGYLTPSEAVSGFSNPAVITIGLLFILSSAIQKTGLLEYLVVTINRLLQSSRGLGMAVYYFTVSIASALINNTAIVAIFMPVTIRLAHRYQISPSKMLIPLSYAAILGGTLTLVGTSTNLLVNSIYMSYEGVEPLGMFEFFRYGIIILIIGTIYLLIVAPKLIPSRTVTSSLTKSYHLGGYLTEMRIKKGSALVGKSCLDRSINHNYDVTVLDIIRDQKHIVNNIRRTILKEGDILFVRGTLENFIRMKEVEGITLLTDEKLTQAELEQEDNELVECLLTDDSDLVGKSLMSTNFRQVFGAFILAIRREGDIIRKKIAHMQLHAFDTLLVYGPAKKISTLSDRGDFIVLGKVEARLQKDRFWWVSIYVVLISIFFASIGYVPILKGAFISVVILLCLKIITAQESYQSIHWQVIILIAALIPIGIVLQSTGTADWIGNNISRFIYLFSISWQPYVLLATIYFITMILTEISSNVATAIIMVPIAISVSGQIGLESRPFVFAVAFAASASFITPIGYQTNLMVYGPGGYKFSDYIRVGLPLSLLLFLTAVIILPNIWSF</sequence>
<gene>
    <name evidence="9" type="ORF">METZ01_LOCUS13344</name>
</gene>
<dbReference type="GO" id="GO:0005886">
    <property type="term" value="C:plasma membrane"/>
    <property type="evidence" value="ECO:0007669"/>
    <property type="project" value="TreeGrafter"/>
</dbReference>
<feature type="domain" description="RCK C-terminal" evidence="8">
    <location>
        <begin position="208"/>
        <end position="293"/>
    </location>
</feature>
<proteinExistence type="predicted"/>
<feature type="transmembrane region" description="Helical" evidence="7">
    <location>
        <begin position="482"/>
        <end position="506"/>
    </location>
</feature>
<feature type="transmembrane region" description="Helical" evidence="7">
    <location>
        <begin position="56"/>
        <end position="76"/>
    </location>
</feature>
<dbReference type="PANTHER" id="PTHR43652:SF2">
    <property type="entry name" value="BASIC AMINO ACID ANTIPORTER YFCC-RELATED"/>
    <property type="match status" value="1"/>
</dbReference>
<accession>A0A381P0W1</accession>
<keyword evidence="2" id="KW-0813">Transport</keyword>
<evidence type="ECO:0000256" key="2">
    <source>
        <dbReference type="ARBA" id="ARBA00022448"/>
    </source>
</evidence>
<evidence type="ECO:0000313" key="9">
    <source>
        <dbReference type="EMBL" id="SUZ60490.1"/>
    </source>
</evidence>
<dbReference type="InterPro" id="IPR004680">
    <property type="entry name" value="Cit_transptr-like_dom"/>
</dbReference>
<dbReference type="Pfam" id="PF02080">
    <property type="entry name" value="TrkA_C"/>
    <property type="match status" value="2"/>
</dbReference>
<feature type="transmembrane region" description="Helical" evidence="7">
    <location>
        <begin position="575"/>
        <end position="595"/>
    </location>
</feature>
<feature type="transmembrane region" description="Helical" evidence="7">
    <location>
        <begin position="513"/>
        <end position="531"/>
    </location>
</feature>
<feature type="transmembrane region" description="Helical" evidence="7">
    <location>
        <begin position="537"/>
        <end position="555"/>
    </location>
</feature>
<keyword evidence="6 7" id="KW-0472">Membrane</keyword>
<dbReference type="Gene3D" id="3.30.70.1450">
    <property type="entry name" value="Regulator of K+ conductance, C-terminal domain"/>
    <property type="match status" value="2"/>
</dbReference>
<keyword evidence="4" id="KW-0677">Repeat</keyword>
<feature type="transmembrane region" description="Helical" evidence="7">
    <location>
        <begin position="5"/>
        <end position="22"/>
    </location>
</feature>
<feature type="transmembrane region" description="Helical" evidence="7">
    <location>
        <begin position="28"/>
        <end position="44"/>
    </location>
</feature>
<feature type="transmembrane region" description="Helical" evidence="7">
    <location>
        <begin position="179"/>
        <end position="198"/>
    </location>
</feature>